<feature type="region of interest" description="Disordered" evidence="1">
    <location>
        <begin position="119"/>
        <end position="157"/>
    </location>
</feature>
<dbReference type="EMBL" id="JASCZI010242559">
    <property type="protein sequence ID" value="MED6211456.1"/>
    <property type="molecule type" value="Genomic_DNA"/>
</dbReference>
<feature type="compositionally biased region" description="Polar residues" evidence="1">
    <location>
        <begin position="119"/>
        <end position="129"/>
    </location>
</feature>
<reference evidence="2 3" key="1">
    <citation type="journal article" date="2023" name="Plants (Basel)">
        <title>Bridging the Gap: Combining Genomics and Transcriptomics Approaches to Understand Stylosanthes scabra, an Orphan Legume from the Brazilian Caatinga.</title>
        <authorList>
            <person name="Ferreira-Neto J.R.C."/>
            <person name="da Silva M.D."/>
            <person name="Binneck E."/>
            <person name="de Melo N.F."/>
            <person name="da Silva R.H."/>
            <person name="de Melo A.L.T.M."/>
            <person name="Pandolfi V."/>
            <person name="Bustamante F.O."/>
            <person name="Brasileiro-Vidal A.C."/>
            <person name="Benko-Iseppon A.M."/>
        </authorList>
    </citation>
    <scope>NUCLEOTIDE SEQUENCE [LARGE SCALE GENOMIC DNA]</scope>
    <source>
        <tissue evidence="2">Leaves</tissue>
    </source>
</reference>
<sequence length="157" mass="17090">MHIQQRLSDGGRQRQGRRKLDDCGSRATGKREEARHRRKGRHCCRNATAAATRRNEEPAIAWPGLAVGLRNRPSHRLSTEPAGPKRVTPVLLRLRFFGLLGPVSARTARSEQVLQLCSETAQMQQESQQAPPLHSTSTPPPAPPNASLPASGSAPTA</sequence>
<name>A0ABU6YNH3_9FABA</name>
<proteinExistence type="predicted"/>
<protein>
    <submittedName>
        <fullName evidence="2">Uncharacterized protein</fullName>
    </submittedName>
</protein>
<accession>A0ABU6YNH3</accession>
<dbReference type="Proteomes" id="UP001341840">
    <property type="component" value="Unassembled WGS sequence"/>
</dbReference>
<feature type="region of interest" description="Disordered" evidence="1">
    <location>
        <begin position="1"/>
        <end position="40"/>
    </location>
</feature>
<comment type="caution">
    <text evidence="2">The sequence shown here is derived from an EMBL/GenBank/DDBJ whole genome shotgun (WGS) entry which is preliminary data.</text>
</comment>
<evidence type="ECO:0000313" key="3">
    <source>
        <dbReference type="Proteomes" id="UP001341840"/>
    </source>
</evidence>
<keyword evidence="3" id="KW-1185">Reference proteome</keyword>
<gene>
    <name evidence="2" type="ORF">PIB30_073818</name>
</gene>
<feature type="compositionally biased region" description="Low complexity" evidence="1">
    <location>
        <begin position="147"/>
        <end position="157"/>
    </location>
</feature>
<evidence type="ECO:0000256" key="1">
    <source>
        <dbReference type="SAM" id="MobiDB-lite"/>
    </source>
</evidence>
<organism evidence="2 3">
    <name type="scientific">Stylosanthes scabra</name>
    <dbReference type="NCBI Taxonomy" id="79078"/>
    <lineage>
        <taxon>Eukaryota</taxon>
        <taxon>Viridiplantae</taxon>
        <taxon>Streptophyta</taxon>
        <taxon>Embryophyta</taxon>
        <taxon>Tracheophyta</taxon>
        <taxon>Spermatophyta</taxon>
        <taxon>Magnoliopsida</taxon>
        <taxon>eudicotyledons</taxon>
        <taxon>Gunneridae</taxon>
        <taxon>Pentapetalae</taxon>
        <taxon>rosids</taxon>
        <taxon>fabids</taxon>
        <taxon>Fabales</taxon>
        <taxon>Fabaceae</taxon>
        <taxon>Papilionoideae</taxon>
        <taxon>50 kb inversion clade</taxon>
        <taxon>dalbergioids sensu lato</taxon>
        <taxon>Dalbergieae</taxon>
        <taxon>Pterocarpus clade</taxon>
        <taxon>Stylosanthes</taxon>
    </lineage>
</organism>
<evidence type="ECO:0000313" key="2">
    <source>
        <dbReference type="EMBL" id="MED6211456.1"/>
    </source>
</evidence>
<feature type="compositionally biased region" description="Basic and acidic residues" evidence="1">
    <location>
        <begin position="18"/>
        <end position="35"/>
    </location>
</feature>